<dbReference type="PANTHER" id="PTHR43180:SF28">
    <property type="entry name" value="NAD(P)-BINDING ROSSMANN-FOLD SUPERFAMILY PROTEIN"/>
    <property type="match status" value="1"/>
</dbReference>
<dbReference type="PRINTS" id="PR00080">
    <property type="entry name" value="SDRFAMILY"/>
</dbReference>
<evidence type="ECO:0000313" key="7">
    <source>
        <dbReference type="Proteomes" id="UP000326780"/>
    </source>
</evidence>
<sequence>MTSAAAPASVYTARYPSLAGRTVFISGGASGIGESLVRAFHAQGAKVGFCDLDTAAGDALAAQLQGADPALFVPCDVTDTAALAAAIDAVRQRFGPVSVLLNNAANDRRHELADVTSDDFDRLVAVNFKHQFFAAQAVADDMRALGGGSIINFGSISWMIKGKGYPVYQACKAAARGLTRSLARDLGKANIRVNSIVPGWVMTERQIQLWVKPESGAEIDAAQCLPGRVMAEDIAAMALFLAADDSRMCTAQDYVVDAGWT</sequence>
<evidence type="ECO:0000256" key="5">
    <source>
        <dbReference type="ARBA" id="ARBA00023221"/>
    </source>
</evidence>
<dbReference type="RefSeq" id="WP_153281572.1">
    <property type="nucleotide sequence ID" value="NZ_CP045644.1"/>
</dbReference>
<dbReference type="InterPro" id="IPR036291">
    <property type="entry name" value="NAD(P)-bd_dom_sf"/>
</dbReference>
<dbReference type="CDD" id="cd05233">
    <property type="entry name" value="SDR_c"/>
    <property type="match status" value="1"/>
</dbReference>
<evidence type="ECO:0000313" key="6">
    <source>
        <dbReference type="EMBL" id="QFZ82759.1"/>
    </source>
</evidence>
<dbReference type="PRINTS" id="PR00081">
    <property type="entry name" value="GDHRDH"/>
</dbReference>
<dbReference type="AlphaFoldDB" id="A0A5Q0M045"/>
<dbReference type="InterPro" id="IPR002347">
    <property type="entry name" value="SDR_fam"/>
</dbReference>
<evidence type="ECO:0000256" key="4">
    <source>
        <dbReference type="ARBA" id="ARBA00023098"/>
    </source>
</evidence>
<dbReference type="EMBL" id="CP045644">
    <property type="protein sequence ID" value="QFZ82759.1"/>
    <property type="molecule type" value="Genomic_DNA"/>
</dbReference>
<keyword evidence="5" id="KW-0753">Steroid metabolism</keyword>
<dbReference type="Pfam" id="PF13561">
    <property type="entry name" value="adh_short_C2"/>
    <property type="match status" value="1"/>
</dbReference>
<keyword evidence="2" id="KW-0560">Oxidoreductase</keyword>
<protein>
    <submittedName>
        <fullName evidence="6">SDR family oxidoreductase</fullName>
    </submittedName>
</protein>
<reference evidence="6 7" key="1">
    <citation type="submission" date="2019-10" db="EMBL/GenBank/DDBJ databases">
        <title>Complete genome sequence of Variovorax paradoxus 5C-2.</title>
        <authorList>
            <person name="Gogoleva N.E."/>
            <person name="Balkin A.S."/>
        </authorList>
    </citation>
    <scope>NUCLEOTIDE SEQUENCE [LARGE SCALE GENOMIC DNA]</scope>
    <source>
        <strain evidence="6 7">5C-2</strain>
    </source>
</reference>
<accession>A0A5Q0M045</accession>
<gene>
    <name evidence="6" type="ORF">GFK26_08280</name>
</gene>
<evidence type="ECO:0000256" key="2">
    <source>
        <dbReference type="ARBA" id="ARBA00023002"/>
    </source>
</evidence>
<dbReference type="FunFam" id="3.40.50.720:FF:000084">
    <property type="entry name" value="Short-chain dehydrogenase reductase"/>
    <property type="match status" value="1"/>
</dbReference>
<proteinExistence type="inferred from homology"/>
<keyword evidence="4" id="KW-0443">Lipid metabolism</keyword>
<dbReference type="GO" id="GO:0008202">
    <property type="term" value="P:steroid metabolic process"/>
    <property type="evidence" value="ECO:0007669"/>
    <property type="project" value="UniProtKB-KW"/>
</dbReference>
<keyword evidence="3" id="KW-0520">NAD</keyword>
<dbReference type="Proteomes" id="UP000326780">
    <property type="component" value="Chromosome"/>
</dbReference>
<evidence type="ECO:0000256" key="3">
    <source>
        <dbReference type="ARBA" id="ARBA00023027"/>
    </source>
</evidence>
<dbReference type="GO" id="GO:0016491">
    <property type="term" value="F:oxidoreductase activity"/>
    <property type="evidence" value="ECO:0007669"/>
    <property type="project" value="UniProtKB-KW"/>
</dbReference>
<comment type="similarity">
    <text evidence="1">Belongs to the short-chain dehydrogenases/reductases (SDR) family.</text>
</comment>
<name>A0A5Q0M045_VARPD</name>
<organism evidence="6 7">
    <name type="scientific">Variovorax paradoxus</name>
    <dbReference type="NCBI Taxonomy" id="34073"/>
    <lineage>
        <taxon>Bacteria</taxon>
        <taxon>Pseudomonadati</taxon>
        <taxon>Pseudomonadota</taxon>
        <taxon>Betaproteobacteria</taxon>
        <taxon>Burkholderiales</taxon>
        <taxon>Comamonadaceae</taxon>
        <taxon>Variovorax</taxon>
    </lineage>
</organism>
<dbReference type="Gene3D" id="3.40.50.720">
    <property type="entry name" value="NAD(P)-binding Rossmann-like Domain"/>
    <property type="match status" value="1"/>
</dbReference>
<dbReference type="SUPFAM" id="SSF51735">
    <property type="entry name" value="NAD(P)-binding Rossmann-fold domains"/>
    <property type="match status" value="1"/>
</dbReference>
<dbReference type="PANTHER" id="PTHR43180">
    <property type="entry name" value="3-OXOACYL-(ACYL-CARRIER-PROTEIN) REDUCTASE (AFU_ORTHOLOGUE AFUA_6G11210)"/>
    <property type="match status" value="1"/>
</dbReference>
<evidence type="ECO:0000256" key="1">
    <source>
        <dbReference type="ARBA" id="ARBA00006484"/>
    </source>
</evidence>